<gene>
    <name evidence="10" type="ORF">EJ05DRAFT_495740</name>
</gene>
<evidence type="ECO:0000313" key="11">
    <source>
        <dbReference type="Proteomes" id="UP000799437"/>
    </source>
</evidence>
<dbReference type="GO" id="GO:0005737">
    <property type="term" value="C:cytoplasm"/>
    <property type="evidence" value="ECO:0007669"/>
    <property type="project" value="TreeGrafter"/>
</dbReference>
<reference evidence="10" key="1">
    <citation type="journal article" date="2020" name="Stud. Mycol.">
        <title>101 Dothideomycetes genomes: a test case for predicting lifestyles and emergence of pathogens.</title>
        <authorList>
            <person name="Haridas S."/>
            <person name="Albert R."/>
            <person name="Binder M."/>
            <person name="Bloem J."/>
            <person name="Labutti K."/>
            <person name="Salamov A."/>
            <person name="Andreopoulos B."/>
            <person name="Baker S."/>
            <person name="Barry K."/>
            <person name="Bills G."/>
            <person name="Bluhm B."/>
            <person name="Cannon C."/>
            <person name="Castanera R."/>
            <person name="Culley D."/>
            <person name="Daum C."/>
            <person name="Ezra D."/>
            <person name="Gonzalez J."/>
            <person name="Henrissat B."/>
            <person name="Kuo A."/>
            <person name="Liang C."/>
            <person name="Lipzen A."/>
            <person name="Lutzoni F."/>
            <person name="Magnuson J."/>
            <person name="Mondo S."/>
            <person name="Nolan M."/>
            <person name="Ohm R."/>
            <person name="Pangilinan J."/>
            <person name="Park H.-J."/>
            <person name="Ramirez L."/>
            <person name="Alfaro M."/>
            <person name="Sun H."/>
            <person name="Tritt A."/>
            <person name="Yoshinaga Y."/>
            <person name="Zwiers L.-H."/>
            <person name="Turgeon B."/>
            <person name="Goodwin S."/>
            <person name="Spatafora J."/>
            <person name="Crous P."/>
            <person name="Grigoriev I."/>
        </authorList>
    </citation>
    <scope>NUCLEOTIDE SEQUENCE</scope>
    <source>
        <strain evidence="10">CBS 121739</strain>
    </source>
</reference>
<evidence type="ECO:0000256" key="2">
    <source>
        <dbReference type="ARBA" id="ARBA00009152"/>
    </source>
</evidence>
<dbReference type="CDD" id="cd12110">
    <property type="entry name" value="PHP_HisPPase_Hisj_like"/>
    <property type="match status" value="1"/>
</dbReference>
<dbReference type="InterPro" id="IPR010140">
    <property type="entry name" value="Histidinol_P_phosphatase_HisJ"/>
</dbReference>
<dbReference type="Proteomes" id="UP000799437">
    <property type="component" value="Unassembled WGS sequence"/>
</dbReference>
<evidence type="ECO:0000256" key="1">
    <source>
        <dbReference type="ARBA" id="ARBA00004970"/>
    </source>
</evidence>
<dbReference type="GeneID" id="54487338"/>
<keyword evidence="5 8" id="KW-0378">Hydrolase</keyword>
<dbReference type="GO" id="GO:0004401">
    <property type="term" value="F:histidinol-phosphatase activity"/>
    <property type="evidence" value="ECO:0007669"/>
    <property type="project" value="UniProtKB-UniRule"/>
</dbReference>
<evidence type="ECO:0000256" key="7">
    <source>
        <dbReference type="ARBA" id="ARBA00049158"/>
    </source>
</evidence>
<dbReference type="EMBL" id="ML996565">
    <property type="protein sequence ID" value="KAF2762889.1"/>
    <property type="molecule type" value="Genomic_DNA"/>
</dbReference>
<keyword evidence="6 8" id="KW-0368">Histidine biosynthesis</keyword>
<evidence type="ECO:0000256" key="4">
    <source>
        <dbReference type="ARBA" id="ARBA00022605"/>
    </source>
</evidence>
<dbReference type="PANTHER" id="PTHR21039:SF0">
    <property type="entry name" value="HISTIDINOL-PHOSPHATASE"/>
    <property type="match status" value="1"/>
</dbReference>
<evidence type="ECO:0000256" key="3">
    <source>
        <dbReference type="ARBA" id="ARBA00013085"/>
    </source>
</evidence>
<accession>A0A6A6WLK8</accession>
<comment type="catalytic activity">
    <reaction evidence="7 8">
        <text>L-histidinol phosphate + H2O = L-histidinol + phosphate</text>
        <dbReference type="Rhea" id="RHEA:14465"/>
        <dbReference type="ChEBI" id="CHEBI:15377"/>
        <dbReference type="ChEBI" id="CHEBI:43474"/>
        <dbReference type="ChEBI" id="CHEBI:57699"/>
        <dbReference type="ChEBI" id="CHEBI:57980"/>
        <dbReference type="EC" id="3.1.3.15"/>
    </reaction>
</comment>
<dbReference type="RefSeq" id="XP_033605340.1">
    <property type="nucleotide sequence ID" value="XM_033746284.1"/>
</dbReference>
<organism evidence="10 11">
    <name type="scientific">Pseudovirgaria hyperparasitica</name>
    <dbReference type="NCBI Taxonomy" id="470096"/>
    <lineage>
        <taxon>Eukaryota</taxon>
        <taxon>Fungi</taxon>
        <taxon>Dikarya</taxon>
        <taxon>Ascomycota</taxon>
        <taxon>Pezizomycotina</taxon>
        <taxon>Dothideomycetes</taxon>
        <taxon>Dothideomycetes incertae sedis</taxon>
        <taxon>Acrospermales</taxon>
        <taxon>Acrospermaceae</taxon>
        <taxon>Pseudovirgaria</taxon>
    </lineage>
</organism>
<dbReference type="AlphaFoldDB" id="A0A6A6WLK8"/>
<dbReference type="InterPro" id="IPR016195">
    <property type="entry name" value="Pol/histidinol_Pase-like"/>
</dbReference>
<comment type="pathway">
    <text evidence="1 8">Amino-acid biosynthesis; L-histidine biosynthesis; L-histidine from 5-phospho-alpha-D-ribose 1-diphosphate: step 8/9.</text>
</comment>
<name>A0A6A6WLK8_9PEZI</name>
<evidence type="ECO:0000256" key="8">
    <source>
        <dbReference type="RuleBase" id="RU366003"/>
    </source>
</evidence>
<proteinExistence type="inferred from homology"/>
<dbReference type="SUPFAM" id="SSF89550">
    <property type="entry name" value="PHP domain-like"/>
    <property type="match status" value="1"/>
</dbReference>
<dbReference type="FunFam" id="3.20.20.140:FF:000059">
    <property type="entry name" value="Histidinol-phosphatase"/>
    <property type="match status" value="1"/>
</dbReference>
<feature type="domain" description="PHP" evidence="9">
    <location>
        <begin position="5"/>
        <end position="214"/>
    </location>
</feature>
<evidence type="ECO:0000256" key="5">
    <source>
        <dbReference type="ARBA" id="ARBA00022801"/>
    </source>
</evidence>
<dbReference type="PANTHER" id="PTHR21039">
    <property type="entry name" value="HISTIDINOL PHOSPHATASE-RELATED"/>
    <property type="match status" value="1"/>
</dbReference>
<dbReference type="NCBIfam" id="TIGR01856">
    <property type="entry name" value="hisJ_fam"/>
    <property type="match status" value="1"/>
</dbReference>
<comment type="similarity">
    <text evidence="2 8">Belongs to the PHP hydrolase family. HisK subfamily.</text>
</comment>
<dbReference type="Pfam" id="PF02811">
    <property type="entry name" value="PHP"/>
    <property type="match status" value="1"/>
</dbReference>
<dbReference type="GO" id="GO:0000105">
    <property type="term" value="P:L-histidine biosynthetic process"/>
    <property type="evidence" value="ECO:0007669"/>
    <property type="project" value="UniProtKB-UniRule"/>
</dbReference>
<keyword evidence="11" id="KW-1185">Reference proteome</keyword>
<dbReference type="UniPathway" id="UPA00031">
    <property type="reaction ID" value="UER00013"/>
</dbReference>
<evidence type="ECO:0000259" key="9">
    <source>
        <dbReference type="Pfam" id="PF02811"/>
    </source>
</evidence>
<dbReference type="Gene3D" id="3.20.20.140">
    <property type="entry name" value="Metal-dependent hydrolases"/>
    <property type="match status" value="1"/>
</dbReference>
<dbReference type="EC" id="3.1.3.15" evidence="3 8"/>
<evidence type="ECO:0000313" key="10">
    <source>
        <dbReference type="EMBL" id="KAF2762889.1"/>
    </source>
</evidence>
<evidence type="ECO:0000256" key="6">
    <source>
        <dbReference type="ARBA" id="ARBA00023102"/>
    </source>
</evidence>
<protein>
    <recommendedName>
        <fullName evidence="3 8">Histidinol-phosphatase</fullName>
        <shortName evidence="8">HolPase</shortName>
        <ecNumber evidence="3 8">3.1.3.15</ecNumber>
    </recommendedName>
</protein>
<dbReference type="InterPro" id="IPR004013">
    <property type="entry name" value="PHP_dom"/>
</dbReference>
<dbReference type="OrthoDB" id="5957391at2759"/>
<keyword evidence="4 8" id="KW-0028">Amino-acid biosynthesis</keyword>
<sequence>MPFSHHSHSGQFCPGHAKNTLEEMVQTAISSGMRVFALTEHMPRDEVDFYPEEVGNQTAESLWDLIDDFYQEATRLRMWYGHQMKILIGFESEWIRKSSLRLVRMLQAKHDFDFFVGSVHHVHTVPIDFDKPTYDRARMAAGGSDEKLFGDYFDSQYDMLKALEPQLVGHFDLIRLFSDEPDGGLKRFPGVWQKVIRNLRHVVRYGGILELNSAALRKGLKEPYPCLEVCQVCYVKRQPRPNCAVLTIAEQTFQMMGGKFAMSDDSHAVDQVATHYIPLMRFIAKAEISAICHLNQVEPPDDYDEYGDDSEGSIDRPRRWPKASVSCVCVEELFEEAVDDSPSEDEEYQQ</sequence>